<protein>
    <submittedName>
        <fullName evidence="2">Uncharacterized protein</fullName>
    </submittedName>
</protein>
<name>A0A2G8L7Q2_STIJA</name>
<keyword evidence="3" id="KW-1185">Reference proteome</keyword>
<dbReference type="AlphaFoldDB" id="A0A2G8L7Q2"/>
<dbReference type="Proteomes" id="UP000230750">
    <property type="component" value="Unassembled WGS sequence"/>
</dbReference>
<proteinExistence type="predicted"/>
<dbReference type="OrthoDB" id="10680279at2759"/>
<evidence type="ECO:0000256" key="1">
    <source>
        <dbReference type="SAM" id="MobiDB-lite"/>
    </source>
</evidence>
<feature type="non-terminal residue" evidence="2">
    <location>
        <position position="1"/>
    </location>
</feature>
<dbReference type="EMBL" id="MRZV01000181">
    <property type="protein sequence ID" value="PIK56297.1"/>
    <property type="molecule type" value="Genomic_DNA"/>
</dbReference>
<feature type="region of interest" description="Disordered" evidence="1">
    <location>
        <begin position="322"/>
        <end position="383"/>
    </location>
</feature>
<comment type="caution">
    <text evidence="2">The sequence shown here is derived from an EMBL/GenBank/DDBJ whole genome shotgun (WGS) entry which is preliminary data.</text>
</comment>
<feature type="compositionally biased region" description="Polar residues" evidence="1">
    <location>
        <begin position="355"/>
        <end position="383"/>
    </location>
</feature>
<sequence>LRMTGVVCEKQIPVVDEDMVVIGKTTVINEDVKFTDSDSENILEEIDTPRCQFRKGKQNISYNGNESVESNTAEGHCDITPVESVSFPANEPNVNVSHNEFHEVALNRNVNGQKSAFSTVQKDHTEDSVSVPDDVLNDSPAVNSKPSDATDPNGVFNFETKINKRSLPKLSANGHPEVLRNGQTDCDDMFSGGECNNDNDSDVAGKAVQRESRIVDNDLEVIPQVKLDLSRVDSSDMEVFRRHRRSSTTSSGSSMIDQSSQTFPEVTELIHQFPVSPRVSPLTSARYSPRRVSSAELHRTPEQMVKQADRLIERTHAIMERSAEAKRRTEDLLKASRERRAQERLDELASYEGPNKTNSEINIPNGTNARLQSDSNGNQVNDI</sequence>
<evidence type="ECO:0000313" key="3">
    <source>
        <dbReference type="Proteomes" id="UP000230750"/>
    </source>
</evidence>
<evidence type="ECO:0000313" key="2">
    <source>
        <dbReference type="EMBL" id="PIK56297.1"/>
    </source>
</evidence>
<feature type="compositionally biased region" description="Basic and acidic residues" evidence="1">
    <location>
        <begin position="322"/>
        <end position="347"/>
    </location>
</feature>
<accession>A0A2G8L7Q2</accession>
<gene>
    <name evidence="2" type="ORF">BSL78_06825</name>
</gene>
<reference evidence="2 3" key="1">
    <citation type="journal article" date="2017" name="PLoS Biol.">
        <title>The sea cucumber genome provides insights into morphological evolution and visceral regeneration.</title>
        <authorList>
            <person name="Zhang X."/>
            <person name="Sun L."/>
            <person name="Yuan J."/>
            <person name="Sun Y."/>
            <person name="Gao Y."/>
            <person name="Zhang L."/>
            <person name="Li S."/>
            <person name="Dai H."/>
            <person name="Hamel J.F."/>
            <person name="Liu C."/>
            <person name="Yu Y."/>
            <person name="Liu S."/>
            <person name="Lin W."/>
            <person name="Guo K."/>
            <person name="Jin S."/>
            <person name="Xu P."/>
            <person name="Storey K.B."/>
            <person name="Huan P."/>
            <person name="Zhang T."/>
            <person name="Zhou Y."/>
            <person name="Zhang J."/>
            <person name="Lin C."/>
            <person name="Li X."/>
            <person name="Xing L."/>
            <person name="Huo D."/>
            <person name="Sun M."/>
            <person name="Wang L."/>
            <person name="Mercier A."/>
            <person name="Li F."/>
            <person name="Yang H."/>
            <person name="Xiang J."/>
        </authorList>
    </citation>
    <scope>NUCLEOTIDE SEQUENCE [LARGE SCALE GENOMIC DNA]</scope>
    <source>
        <strain evidence="2">Shaxun</strain>
        <tissue evidence="2">Muscle</tissue>
    </source>
</reference>
<feature type="region of interest" description="Disordered" evidence="1">
    <location>
        <begin position="279"/>
        <end position="298"/>
    </location>
</feature>
<organism evidence="2 3">
    <name type="scientific">Stichopus japonicus</name>
    <name type="common">Sea cucumber</name>
    <dbReference type="NCBI Taxonomy" id="307972"/>
    <lineage>
        <taxon>Eukaryota</taxon>
        <taxon>Metazoa</taxon>
        <taxon>Echinodermata</taxon>
        <taxon>Eleutherozoa</taxon>
        <taxon>Echinozoa</taxon>
        <taxon>Holothuroidea</taxon>
        <taxon>Aspidochirotacea</taxon>
        <taxon>Aspidochirotida</taxon>
        <taxon>Stichopodidae</taxon>
        <taxon>Apostichopus</taxon>
    </lineage>
</organism>
<feature type="region of interest" description="Disordered" evidence="1">
    <location>
        <begin position="118"/>
        <end position="153"/>
    </location>
</feature>